<name>A0A9J6GXD9_HAELO</name>
<dbReference type="OrthoDB" id="6508505at2759"/>
<dbReference type="AlphaFoldDB" id="A0A9J6GXD9"/>
<gene>
    <name evidence="1" type="ORF">HPB48_002384</name>
</gene>
<comment type="caution">
    <text evidence="1">The sequence shown here is derived from an EMBL/GenBank/DDBJ whole genome shotgun (WGS) entry which is preliminary data.</text>
</comment>
<proteinExistence type="predicted"/>
<sequence>MLIPSHIPAAGERFLEVNLEDNAIHLPLFAVDFRVLFNMEVEASKPSAEPKKHEAQIAGILFLRPQGKCNLGFLIRSSFGIL</sequence>
<organism evidence="1 2">
    <name type="scientific">Haemaphysalis longicornis</name>
    <name type="common">Bush tick</name>
    <dbReference type="NCBI Taxonomy" id="44386"/>
    <lineage>
        <taxon>Eukaryota</taxon>
        <taxon>Metazoa</taxon>
        <taxon>Ecdysozoa</taxon>
        <taxon>Arthropoda</taxon>
        <taxon>Chelicerata</taxon>
        <taxon>Arachnida</taxon>
        <taxon>Acari</taxon>
        <taxon>Parasitiformes</taxon>
        <taxon>Ixodida</taxon>
        <taxon>Ixodoidea</taxon>
        <taxon>Ixodidae</taxon>
        <taxon>Haemaphysalinae</taxon>
        <taxon>Haemaphysalis</taxon>
    </lineage>
</organism>
<keyword evidence="2" id="KW-1185">Reference proteome</keyword>
<evidence type="ECO:0000313" key="1">
    <source>
        <dbReference type="EMBL" id="KAH9380154.1"/>
    </source>
</evidence>
<dbReference type="EMBL" id="JABSTR010000010">
    <property type="protein sequence ID" value="KAH9380154.1"/>
    <property type="molecule type" value="Genomic_DNA"/>
</dbReference>
<dbReference type="VEuPathDB" id="VectorBase:HLOH_064906"/>
<evidence type="ECO:0000313" key="2">
    <source>
        <dbReference type="Proteomes" id="UP000821853"/>
    </source>
</evidence>
<dbReference type="Proteomes" id="UP000821853">
    <property type="component" value="Chromosome 8"/>
</dbReference>
<protein>
    <submittedName>
        <fullName evidence="1">Uncharacterized protein</fullName>
    </submittedName>
</protein>
<accession>A0A9J6GXD9</accession>
<reference evidence="1 2" key="1">
    <citation type="journal article" date="2020" name="Cell">
        <title>Large-Scale Comparative Analyses of Tick Genomes Elucidate Their Genetic Diversity and Vector Capacities.</title>
        <authorList>
            <consortium name="Tick Genome and Microbiome Consortium (TIGMIC)"/>
            <person name="Jia N."/>
            <person name="Wang J."/>
            <person name="Shi W."/>
            <person name="Du L."/>
            <person name="Sun Y."/>
            <person name="Zhan W."/>
            <person name="Jiang J.F."/>
            <person name="Wang Q."/>
            <person name="Zhang B."/>
            <person name="Ji P."/>
            <person name="Bell-Sakyi L."/>
            <person name="Cui X.M."/>
            <person name="Yuan T.T."/>
            <person name="Jiang B.G."/>
            <person name="Yang W.F."/>
            <person name="Lam T.T."/>
            <person name="Chang Q.C."/>
            <person name="Ding S.J."/>
            <person name="Wang X.J."/>
            <person name="Zhu J.G."/>
            <person name="Ruan X.D."/>
            <person name="Zhao L."/>
            <person name="Wei J.T."/>
            <person name="Ye R.Z."/>
            <person name="Que T.C."/>
            <person name="Du C.H."/>
            <person name="Zhou Y.H."/>
            <person name="Cheng J.X."/>
            <person name="Dai P.F."/>
            <person name="Guo W.B."/>
            <person name="Han X.H."/>
            <person name="Huang E.J."/>
            <person name="Li L.F."/>
            <person name="Wei W."/>
            <person name="Gao Y.C."/>
            <person name="Liu J.Z."/>
            <person name="Shao H.Z."/>
            <person name="Wang X."/>
            <person name="Wang C.C."/>
            <person name="Yang T.C."/>
            <person name="Huo Q.B."/>
            <person name="Li W."/>
            <person name="Chen H.Y."/>
            <person name="Chen S.E."/>
            <person name="Zhou L.G."/>
            <person name="Ni X.B."/>
            <person name="Tian J.H."/>
            <person name="Sheng Y."/>
            <person name="Liu T."/>
            <person name="Pan Y.S."/>
            <person name="Xia L.Y."/>
            <person name="Li J."/>
            <person name="Zhao F."/>
            <person name="Cao W.C."/>
        </authorList>
    </citation>
    <scope>NUCLEOTIDE SEQUENCE [LARGE SCALE GENOMIC DNA]</scope>
    <source>
        <strain evidence="1">HaeL-2018</strain>
    </source>
</reference>